<dbReference type="GO" id="GO:0005886">
    <property type="term" value="C:plasma membrane"/>
    <property type="evidence" value="ECO:0007669"/>
    <property type="project" value="TreeGrafter"/>
</dbReference>
<dbReference type="GO" id="GO:0042124">
    <property type="term" value="F:1,3-beta-glucanosyltransferase activity"/>
    <property type="evidence" value="ECO:0007669"/>
    <property type="project" value="TreeGrafter"/>
</dbReference>
<evidence type="ECO:0000256" key="1">
    <source>
        <dbReference type="ARBA" id="ARBA00007528"/>
    </source>
</evidence>
<sequence length="559" mass="61899">MRLTVPLLLTTAAAVGAQNKVPASGWVSPLVIKGYKFFEFNSGAEFRIRGVSFYPRANAGTKYDANSVDWFADDMETIWRPQLAQLQAMGVNTVRMYAVDPSKSHDKFMCELNKLGMYAFVGMSAICPGCYIADAEAPGCYTPEMFTRAQMIYNAFAVYDNVLGFSVGNENNLGKLIEKSAPCVKALIRDVRMYAQKCAGSVRQVPIGLDNADVNTPTHPRESWLGYYDCLKNDDENTRAEWIGFNPYVECDPQTHLKYADSTGLKTLMADYKKSGYSRPIVFGEFGCIDITNTINNIEQQRTFLEAKWMNEEPAMTEYVAGGNAFEYSVEKANLVDKTATPPYAKKDTGRYGVGYFSPDNCDHDKIPCVYNKYPEFENLAKAYNSTKASTVTKDNFTPARSKTMTCPKDFPAVDLPPTPKVPILQCTMAQPVCNGGASNKNKNVGGTGSGAGGAPVTSQRRRDHESVKHELVFELDASFRPTDENDTISHTNFMFNIVETFSVSCRYSYPTVTNVNPIRNLSNKTALMGKTLLFRNITLTDEEATGAAVRSTSEQQSV</sequence>
<dbReference type="PANTHER" id="PTHR31468:SF2">
    <property type="entry name" value="1,3-BETA-GLUCANOSYLTRANSFERASE GAS1"/>
    <property type="match status" value="1"/>
</dbReference>
<gene>
    <name evidence="8" type="ORF">ACHHYP_01043</name>
</gene>
<evidence type="ECO:0000256" key="2">
    <source>
        <dbReference type="ARBA" id="ARBA00022729"/>
    </source>
</evidence>
<accession>A0A0A7CMY8</accession>
<dbReference type="InterPro" id="IPR017853">
    <property type="entry name" value="GH"/>
</dbReference>
<dbReference type="Pfam" id="PF03198">
    <property type="entry name" value="Glyco_hydro_72"/>
    <property type="match status" value="1"/>
</dbReference>
<keyword evidence="4" id="KW-0325">Glycoprotein</keyword>
<protein>
    <submittedName>
        <fullName evidence="8">1,3-beta-glucanosyltransferase</fullName>
    </submittedName>
    <submittedName>
        <fullName evidence="7">Secreted protein</fullName>
    </submittedName>
</protein>
<feature type="chain" id="PRO_5005109431" evidence="6">
    <location>
        <begin position="18"/>
        <end position="559"/>
    </location>
</feature>
<name>A0A0A7CMY8_ACHHY</name>
<keyword evidence="9" id="KW-1185">Reference proteome</keyword>
<dbReference type="GO" id="GO:0034411">
    <property type="term" value="P:cell wall (1-&gt;3)-beta-D-glucan biosynthetic process"/>
    <property type="evidence" value="ECO:0007669"/>
    <property type="project" value="TreeGrafter"/>
</dbReference>
<organism evidence="7">
    <name type="scientific">Achlya hypogyna</name>
    <name type="common">Oomycete</name>
    <name type="synonym">Protoachlya hypogyna</name>
    <dbReference type="NCBI Taxonomy" id="1202772"/>
    <lineage>
        <taxon>Eukaryota</taxon>
        <taxon>Sar</taxon>
        <taxon>Stramenopiles</taxon>
        <taxon>Oomycota</taxon>
        <taxon>Saprolegniomycetes</taxon>
        <taxon>Saprolegniales</taxon>
        <taxon>Achlyaceae</taxon>
        <taxon>Achlya</taxon>
    </lineage>
</organism>
<evidence type="ECO:0000256" key="5">
    <source>
        <dbReference type="SAM" id="MobiDB-lite"/>
    </source>
</evidence>
<dbReference type="STRING" id="1202772.A0A0A7CMY8"/>
<dbReference type="InterPro" id="IPR004886">
    <property type="entry name" value="Glucanosyltransferase"/>
</dbReference>
<reference evidence="7 9" key="1">
    <citation type="journal article" date="2014" name="Genome Biol. Evol.">
        <title>The secreted proteins of Achlya hypogyna and Thraustotheca clavata identify the ancestral oomycete secretome and reveal gene acquisitions by horizontal gene transfer.</title>
        <authorList>
            <person name="Misner I."/>
            <person name="Blouin N."/>
            <person name="Leonard G."/>
            <person name="Richards T.A."/>
            <person name="Lane C.E."/>
        </authorList>
    </citation>
    <scope>NUCLEOTIDE SEQUENCE</scope>
    <source>
        <strain evidence="7 9">ATCC 48635</strain>
    </source>
</reference>
<evidence type="ECO:0000313" key="8">
    <source>
        <dbReference type="EMBL" id="OQR94640.1"/>
    </source>
</evidence>
<dbReference type="EMBL" id="JNBR01000356">
    <property type="protein sequence ID" value="OQR94640.1"/>
    <property type="molecule type" value="Genomic_DNA"/>
</dbReference>
<dbReference type="AlphaFoldDB" id="A0A0A7CMY8"/>
<comment type="similarity">
    <text evidence="1">Belongs to the glycosyl hydrolase 72 family.</text>
</comment>
<dbReference type="EMBL" id="KM038364">
    <property type="protein sequence ID" value="AIG55825.1"/>
    <property type="molecule type" value="Genomic_DNA"/>
</dbReference>
<keyword evidence="8" id="KW-0808">Transferase</keyword>
<dbReference type="SUPFAM" id="SSF51445">
    <property type="entry name" value="(Trans)glycosidases"/>
    <property type="match status" value="1"/>
</dbReference>
<evidence type="ECO:0000256" key="3">
    <source>
        <dbReference type="ARBA" id="ARBA00023157"/>
    </source>
</evidence>
<evidence type="ECO:0000313" key="7">
    <source>
        <dbReference type="EMBL" id="AIG55825.1"/>
    </source>
</evidence>
<feature type="region of interest" description="Disordered" evidence="5">
    <location>
        <begin position="440"/>
        <end position="467"/>
    </location>
</feature>
<feature type="signal peptide" evidence="6">
    <location>
        <begin position="1"/>
        <end position="17"/>
    </location>
</feature>
<dbReference type="Proteomes" id="UP000243579">
    <property type="component" value="Unassembled WGS sequence"/>
</dbReference>
<dbReference type="OrthoDB" id="421038at2759"/>
<keyword evidence="3" id="KW-1015">Disulfide bond</keyword>
<evidence type="ECO:0000313" key="9">
    <source>
        <dbReference type="Proteomes" id="UP000243579"/>
    </source>
</evidence>
<evidence type="ECO:0000256" key="4">
    <source>
        <dbReference type="ARBA" id="ARBA00023180"/>
    </source>
</evidence>
<dbReference type="Gene3D" id="3.20.20.80">
    <property type="entry name" value="Glycosidases"/>
    <property type="match status" value="1"/>
</dbReference>
<evidence type="ECO:0000256" key="6">
    <source>
        <dbReference type="SAM" id="SignalP"/>
    </source>
</evidence>
<keyword evidence="2 6" id="KW-0732">Signal</keyword>
<proteinExistence type="inferred from homology"/>
<dbReference type="PANTHER" id="PTHR31468">
    <property type="entry name" value="1,3-BETA-GLUCANOSYLTRANSFERASE GAS1"/>
    <property type="match status" value="1"/>
</dbReference>